<accession>A0ABS2AN58</accession>
<proteinExistence type="predicted"/>
<comment type="caution">
    <text evidence="2">The sequence shown here is derived from an EMBL/GenBank/DDBJ whole genome shotgun (WGS) entry which is preliminary data.</text>
</comment>
<keyword evidence="1" id="KW-0812">Transmembrane</keyword>
<keyword evidence="1" id="KW-1133">Transmembrane helix</keyword>
<dbReference type="Proteomes" id="UP000632138">
    <property type="component" value="Unassembled WGS sequence"/>
</dbReference>
<keyword evidence="3" id="KW-1185">Reference proteome</keyword>
<evidence type="ECO:0000313" key="3">
    <source>
        <dbReference type="Proteomes" id="UP000632138"/>
    </source>
</evidence>
<name>A0ABS2AN58_9ACTN</name>
<evidence type="ECO:0000256" key="1">
    <source>
        <dbReference type="SAM" id="Phobius"/>
    </source>
</evidence>
<reference evidence="2 3" key="1">
    <citation type="submission" date="2021-01" db="EMBL/GenBank/DDBJ databases">
        <title>Actinoplanes sp. nov. LDG1-06 isolated from lichen.</title>
        <authorList>
            <person name="Saeng-In P."/>
            <person name="Phongsopitanun W."/>
            <person name="Kanchanasin P."/>
            <person name="Yuki M."/>
            <person name="Kudo T."/>
            <person name="Ohkuma M."/>
            <person name="Tanasupawat S."/>
        </authorList>
    </citation>
    <scope>NUCLEOTIDE SEQUENCE [LARGE SCALE GENOMIC DNA]</scope>
    <source>
        <strain evidence="2 3">LDG1-06</strain>
    </source>
</reference>
<sequence length="83" mass="8923">MRILSLPAAAETSSWAPLIWAAAFLLVVIGAAFLVVTLVGLGDGKRGRHARSQQRQLIQLILAVLTCLTGRQPDRSDTAEGER</sequence>
<evidence type="ECO:0008006" key="4">
    <source>
        <dbReference type="Google" id="ProtNLM"/>
    </source>
</evidence>
<protein>
    <recommendedName>
        <fullName evidence="4">HIG1 domain-containing protein</fullName>
    </recommendedName>
</protein>
<dbReference type="RefSeq" id="WP_203381264.1">
    <property type="nucleotide sequence ID" value="NZ_JAENHP010000018.1"/>
</dbReference>
<gene>
    <name evidence="2" type="ORF">JIG36_37935</name>
</gene>
<feature type="transmembrane region" description="Helical" evidence="1">
    <location>
        <begin position="20"/>
        <end position="41"/>
    </location>
</feature>
<evidence type="ECO:0000313" key="2">
    <source>
        <dbReference type="EMBL" id="MBM2621299.1"/>
    </source>
</evidence>
<dbReference type="EMBL" id="JAENHP010000018">
    <property type="protein sequence ID" value="MBM2621299.1"/>
    <property type="molecule type" value="Genomic_DNA"/>
</dbReference>
<keyword evidence="1" id="KW-0472">Membrane</keyword>
<organism evidence="2 3">
    <name type="scientific">Paractinoplanes ovalisporus</name>
    <dbReference type="NCBI Taxonomy" id="2810368"/>
    <lineage>
        <taxon>Bacteria</taxon>
        <taxon>Bacillati</taxon>
        <taxon>Actinomycetota</taxon>
        <taxon>Actinomycetes</taxon>
        <taxon>Micromonosporales</taxon>
        <taxon>Micromonosporaceae</taxon>
        <taxon>Paractinoplanes</taxon>
    </lineage>
</organism>